<dbReference type="InterPro" id="IPR038972">
    <property type="entry name" value="YiaA-like"/>
</dbReference>
<dbReference type="GO" id="GO:0005886">
    <property type="term" value="C:plasma membrane"/>
    <property type="evidence" value="ECO:0007669"/>
    <property type="project" value="TreeGrafter"/>
</dbReference>
<dbReference type="EMBL" id="DAAMFG010000015">
    <property type="protein sequence ID" value="HAC6413695.1"/>
    <property type="molecule type" value="Genomic_DNA"/>
</dbReference>
<accession>A0A701VYX2</accession>
<dbReference type="AlphaFoldDB" id="A0A701VYX2"/>
<dbReference type="GO" id="GO:0006974">
    <property type="term" value="P:DNA damage response"/>
    <property type="evidence" value="ECO:0007669"/>
    <property type="project" value="TreeGrafter"/>
</dbReference>
<evidence type="ECO:0000313" key="3">
    <source>
        <dbReference type="EMBL" id="HAC6413695.1"/>
    </source>
</evidence>
<evidence type="ECO:0000259" key="2">
    <source>
        <dbReference type="Pfam" id="PF05360"/>
    </source>
</evidence>
<dbReference type="PANTHER" id="PTHR37290:SF1">
    <property type="entry name" value="INNER MEMBRANE PROTEIN YIAA"/>
    <property type="match status" value="1"/>
</dbReference>
<name>A0A701VYX2_SALER</name>
<dbReference type="NCBIfam" id="NF008482">
    <property type="entry name" value="PRK11383.1"/>
    <property type="match status" value="1"/>
</dbReference>
<reference evidence="3" key="1">
    <citation type="journal article" date="2018" name="Genome Biol.">
        <title>SKESA: strategic k-mer extension for scrupulous assemblies.</title>
        <authorList>
            <person name="Souvorov A."/>
            <person name="Agarwala R."/>
            <person name="Lipman D.J."/>
        </authorList>
    </citation>
    <scope>NUCLEOTIDE SEQUENCE</scope>
    <source>
        <strain evidence="3">6308-69</strain>
    </source>
</reference>
<feature type="domain" description="YiaAB two helix" evidence="2">
    <location>
        <begin position="75"/>
        <end position="127"/>
    </location>
</feature>
<keyword evidence="1" id="KW-0472">Membrane</keyword>
<keyword evidence="1" id="KW-1133">Transmembrane helix</keyword>
<dbReference type="InterPro" id="IPR008024">
    <property type="entry name" value="YiaAB"/>
</dbReference>
<proteinExistence type="predicted"/>
<protein>
    <submittedName>
        <fullName evidence="3">YiaB family inner membrane protein</fullName>
    </submittedName>
</protein>
<comment type="caution">
    <text evidence="3">The sequence shown here is derived from an EMBL/GenBank/DDBJ whole genome shotgun (WGS) entry which is preliminary data.</text>
</comment>
<keyword evidence="1" id="KW-0812">Transmembrane</keyword>
<feature type="domain" description="YiaAB two helix" evidence="2">
    <location>
        <begin position="12"/>
        <end position="64"/>
    </location>
</feature>
<dbReference type="PANTHER" id="PTHR37290">
    <property type="entry name" value="INNER MEMBRANE PROTEIN YIAA-RELATED"/>
    <property type="match status" value="1"/>
</dbReference>
<gene>
    <name evidence="3" type="ORF">G0B15_16485</name>
</gene>
<organism evidence="3">
    <name type="scientific">Salmonella enterica subsp. salamae serovar 58:a:-</name>
    <dbReference type="NCBI Taxonomy" id="1967623"/>
    <lineage>
        <taxon>Bacteria</taxon>
        <taxon>Pseudomonadati</taxon>
        <taxon>Pseudomonadota</taxon>
        <taxon>Gammaproteobacteria</taxon>
        <taxon>Enterobacterales</taxon>
        <taxon>Enterobacteriaceae</taxon>
        <taxon>Salmonella</taxon>
    </lineage>
</organism>
<sequence length="159" mass="17543">MDSKTSTYSPAFNIVSWIALIGGIVAYLVGLWNADMQLNEKGYYFAILVLGLFSAASYQKTVRDRYEGIPTTSIYYMTCLIAFIIAVALLVVGLWNATLLLSEKGFYGLAFFLSLFGAVAVQKNIRDGGFEQLKEPVVRQKILLSNKSCPVNPSGLYCI</sequence>
<reference evidence="3" key="2">
    <citation type="submission" date="2018-07" db="EMBL/GenBank/DDBJ databases">
        <authorList>
            <consortium name="NCBI Pathogen Detection Project"/>
        </authorList>
    </citation>
    <scope>NUCLEOTIDE SEQUENCE</scope>
    <source>
        <strain evidence="3">6308-69</strain>
    </source>
</reference>
<feature type="transmembrane region" description="Helical" evidence="1">
    <location>
        <begin position="106"/>
        <end position="125"/>
    </location>
</feature>
<dbReference type="Pfam" id="PF05360">
    <property type="entry name" value="YiaAB"/>
    <property type="match status" value="2"/>
</dbReference>
<feature type="transmembrane region" description="Helical" evidence="1">
    <location>
        <begin position="74"/>
        <end position="94"/>
    </location>
</feature>
<evidence type="ECO:0000256" key="1">
    <source>
        <dbReference type="SAM" id="Phobius"/>
    </source>
</evidence>
<feature type="transmembrane region" description="Helical" evidence="1">
    <location>
        <begin position="42"/>
        <end position="62"/>
    </location>
</feature>
<feature type="transmembrane region" description="Helical" evidence="1">
    <location>
        <begin position="12"/>
        <end position="30"/>
    </location>
</feature>